<reference evidence="1" key="1">
    <citation type="submission" date="2021-01" db="UniProtKB">
        <authorList>
            <consortium name="EnsemblMetazoa"/>
        </authorList>
    </citation>
    <scope>IDENTIFICATION</scope>
</reference>
<evidence type="ECO:0000313" key="2">
    <source>
        <dbReference type="Proteomes" id="UP000594262"/>
    </source>
</evidence>
<sequence length="134" mass="14943">GQYMFQLGLFGGKTSHTETELPEIARDEQQEIKVVSNAQPSEQILDLSNFNGGSFKLKLGSRTSTNSLRASSTTKKEELQAMIDDVTGIKCTYSINVDGGYFFQDFEAPDPRNEIGTRTSERPSTCGRKSLRFY</sequence>
<name>A0A7M5WLJ2_9CNID</name>
<evidence type="ECO:0000313" key="1">
    <source>
        <dbReference type="EnsemblMetazoa" id="CLYHEMP009645.1"/>
    </source>
</evidence>
<accession>A0A7M5WLJ2</accession>
<proteinExistence type="predicted"/>
<organism evidence="1 2">
    <name type="scientific">Clytia hemisphaerica</name>
    <dbReference type="NCBI Taxonomy" id="252671"/>
    <lineage>
        <taxon>Eukaryota</taxon>
        <taxon>Metazoa</taxon>
        <taxon>Cnidaria</taxon>
        <taxon>Hydrozoa</taxon>
        <taxon>Hydroidolina</taxon>
        <taxon>Leptothecata</taxon>
        <taxon>Obeliida</taxon>
        <taxon>Clytiidae</taxon>
        <taxon>Clytia</taxon>
    </lineage>
</organism>
<dbReference type="Proteomes" id="UP000594262">
    <property type="component" value="Unplaced"/>
</dbReference>
<dbReference type="EnsemblMetazoa" id="CLYHEMT009645.1">
    <property type="protein sequence ID" value="CLYHEMP009645.1"/>
    <property type="gene ID" value="CLYHEMG009645"/>
</dbReference>
<dbReference type="AlphaFoldDB" id="A0A7M5WLJ2"/>
<protein>
    <submittedName>
        <fullName evidence="1">Uncharacterized protein</fullName>
    </submittedName>
</protein>
<keyword evidence="2" id="KW-1185">Reference proteome</keyword>